<keyword evidence="6" id="KW-0472">Membrane</keyword>
<evidence type="ECO:0000256" key="2">
    <source>
        <dbReference type="ARBA" id="ARBA00011775"/>
    </source>
</evidence>
<evidence type="ECO:0000256" key="3">
    <source>
        <dbReference type="ARBA" id="ARBA00022448"/>
    </source>
</evidence>
<comment type="similarity">
    <text evidence="1 6">Belongs to the adaptor complexes medium subunit family. Delta-COP subfamily.</text>
</comment>
<keyword evidence="11" id="KW-1185">Reference proteome</keyword>
<feature type="domain" description="AP complex mu/sigma subunit" evidence="9">
    <location>
        <begin position="11"/>
        <end position="121"/>
    </location>
</feature>
<dbReference type="InterPro" id="IPR011012">
    <property type="entry name" value="Longin-like_dom_sf"/>
</dbReference>
<evidence type="ECO:0000256" key="7">
    <source>
        <dbReference type="RuleBase" id="RU366052"/>
    </source>
</evidence>
<feature type="compositionally biased region" description="Polar residues" evidence="8">
    <location>
        <begin position="237"/>
        <end position="250"/>
    </location>
</feature>
<dbReference type="OrthoDB" id="10266042at2759"/>
<gene>
    <name evidence="10" type="ORF">Pmar_PMAR013249</name>
</gene>
<organism evidence="11">
    <name type="scientific">Perkinsus marinus (strain ATCC 50983 / TXsc)</name>
    <dbReference type="NCBI Taxonomy" id="423536"/>
    <lineage>
        <taxon>Eukaryota</taxon>
        <taxon>Sar</taxon>
        <taxon>Alveolata</taxon>
        <taxon>Perkinsozoa</taxon>
        <taxon>Perkinsea</taxon>
        <taxon>Perkinsida</taxon>
        <taxon>Perkinsidae</taxon>
        <taxon>Perkinsus</taxon>
    </lineage>
</organism>
<dbReference type="InterPro" id="IPR022775">
    <property type="entry name" value="AP_mu_sigma_su"/>
</dbReference>
<proteinExistence type="inferred from homology"/>
<reference evidence="10 11" key="1">
    <citation type="submission" date="2008-07" db="EMBL/GenBank/DDBJ databases">
        <authorList>
            <person name="El-Sayed N."/>
            <person name="Caler E."/>
            <person name="Inman J."/>
            <person name="Amedeo P."/>
            <person name="Hass B."/>
            <person name="Wortman J."/>
        </authorList>
    </citation>
    <scope>NUCLEOTIDE SEQUENCE [LARGE SCALE GENOMIC DNA]</scope>
    <source>
        <strain evidence="11">ATCC 50983 / TXsc</strain>
    </source>
</reference>
<dbReference type="Pfam" id="PF01217">
    <property type="entry name" value="Clat_adaptor_s"/>
    <property type="match status" value="1"/>
</dbReference>
<dbReference type="Gene3D" id="3.30.450.60">
    <property type="match status" value="1"/>
</dbReference>
<keyword evidence="4 6" id="KW-0963">Cytoplasm</keyword>
<feature type="region of interest" description="Disordered" evidence="8">
    <location>
        <begin position="177"/>
        <end position="297"/>
    </location>
</feature>
<evidence type="ECO:0000256" key="6">
    <source>
        <dbReference type="RuleBase" id="RU364018"/>
    </source>
</evidence>
<protein>
    <recommendedName>
        <fullName evidence="6">Coatomer subunit delta</fullName>
    </recommendedName>
</protein>
<keyword evidence="5 6" id="KW-0653">Protein transport</keyword>
<evidence type="ECO:0000256" key="1">
    <source>
        <dbReference type="ARBA" id="ARBA00010516"/>
    </source>
</evidence>
<keyword evidence="3 6" id="KW-0813">Transport</keyword>
<dbReference type="Proteomes" id="UP000007800">
    <property type="component" value="Unassembled WGS sequence"/>
</dbReference>
<dbReference type="GO" id="GO:0006888">
    <property type="term" value="P:endoplasmic reticulum to Golgi vesicle-mediated transport"/>
    <property type="evidence" value="ECO:0007669"/>
    <property type="project" value="TreeGrafter"/>
</dbReference>
<dbReference type="FunFam" id="3.30.450.60:FF:000003">
    <property type="entry name" value="Coatomer subunit delta"/>
    <property type="match status" value="1"/>
</dbReference>
<dbReference type="AlphaFoldDB" id="C5LEV7"/>
<dbReference type="GO" id="GO:0015031">
    <property type="term" value="P:protein transport"/>
    <property type="evidence" value="ECO:0007669"/>
    <property type="project" value="UniProtKB-KW"/>
</dbReference>
<keyword evidence="6" id="KW-0333">Golgi apparatus</keyword>
<dbReference type="SUPFAM" id="SSF64356">
    <property type="entry name" value="SNARE-like"/>
    <property type="match status" value="1"/>
</dbReference>
<dbReference type="InParanoid" id="C5LEV7"/>
<dbReference type="GO" id="GO:0030126">
    <property type="term" value="C:COPI vesicle coat"/>
    <property type="evidence" value="ECO:0007669"/>
    <property type="project" value="UniProtKB-UniRule"/>
</dbReference>
<dbReference type="GeneID" id="9038000"/>
<keyword evidence="6" id="KW-0968">Cytoplasmic vesicle</keyword>
<comment type="function">
    <text evidence="6">The coatomer is a cytosolic protein complex that binds to dilysine motifs and reversibly associates with Golgi non-clathrin-coated vesicles, which further mediate biosynthetic protein transport from the ER, via the Golgi up to the trans Golgi network. Coatomer complex is required for budding from Golgi membranes, and is essential for the retrograde Golgi-to-ER transport of dilysine-tagged proteins.</text>
</comment>
<dbReference type="GO" id="GO:0051645">
    <property type="term" value="P:Golgi localization"/>
    <property type="evidence" value="ECO:0007669"/>
    <property type="project" value="TreeGrafter"/>
</dbReference>
<evidence type="ECO:0000313" key="10">
    <source>
        <dbReference type="EMBL" id="EER04723.1"/>
    </source>
</evidence>
<feature type="compositionally biased region" description="Low complexity" evidence="8">
    <location>
        <begin position="215"/>
        <end position="230"/>
    </location>
</feature>
<evidence type="ECO:0000259" key="9">
    <source>
        <dbReference type="Pfam" id="PF01217"/>
    </source>
</evidence>
<dbReference type="CDD" id="cd14830">
    <property type="entry name" value="Delta_COP_N"/>
    <property type="match status" value="1"/>
</dbReference>
<dbReference type="PANTHER" id="PTHR10121:SF0">
    <property type="entry name" value="COATOMER SUBUNIT DELTA"/>
    <property type="match status" value="1"/>
</dbReference>
<evidence type="ECO:0000256" key="4">
    <source>
        <dbReference type="ARBA" id="ARBA00022490"/>
    </source>
</evidence>
<comment type="subunit">
    <text evidence="2 6">Oligomeric complex that consists of at least the alpha, beta, beta', gamma, delta, epsilon and zeta subunits.</text>
</comment>
<dbReference type="EMBL" id="GG681386">
    <property type="protein sequence ID" value="EER04723.1"/>
    <property type="molecule type" value="Genomic_DNA"/>
</dbReference>
<dbReference type="RefSeq" id="XP_002772907.1">
    <property type="nucleotide sequence ID" value="XM_002772861.1"/>
</dbReference>
<evidence type="ECO:0000256" key="5">
    <source>
        <dbReference type="ARBA" id="ARBA00022927"/>
    </source>
</evidence>
<sequence>MVVLSAAVVSKQKTLLARQFVDMPRLRIEGLLGAFMKLVENQKSDHTYIETENIRYVYQPIEQLYLVLITTKQSNILEDLDTLKLFTNVMEVVKTSVTEDAVLDNIFDLVFAFDEVVSFGYREAVTLSQIKTYTEMDSHEERLAQMIEQSKMNEAKEVAKKKQLELARLRAQQAKEARLRSTRQGYSTAESLTAPSGFGNDTAVDEFSSIGGDDFGVPRPVQQQQQQQRFQGGGFTSAASGSEGSLNDYYQQQQQQSFASGAPKKGLVLGRKRRQAPIGQLSEMTMNDQPNDMGGLE</sequence>
<evidence type="ECO:0000313" key="11">
    <source>
        <dbReference type="Proteomes" id="UP000007800"/>
    </source>
</evidence>
<comment type="subcellular location">
    <subcellularLocation>
        <location evidence="6 7">Cytoplasm</location>
    </subcellularLocation>
    <subcellularLocation>
        <location evidence="6 7">Cytoplasmic vesicle</location>
        <location evidence="6 7">COPI-coated vesicle membrane</location>
        <topology evidence="6 7">Peripheral membrane protein</topology>
        <orientation evidence="6 7">Cytoplasmic side</orientation>
    </subcellularLocation>
    <subcellularLocation>
        <location evidence="6 7">Golgi apparatus membrane</location>
        <topology evidence="6 7">Peripheral membrane protein</topology>
        <orientation evidence="6 7">Cytoplasmic side</orientation>
    </subcellularLocation>
</comment>
<dbReference type="GO" id="GO:0000139">
    <property type="term" value="C:Golgi membrane"/>
    <property type="evidence" value="ECO:0007669"/>
    <property type="project" value="UniProtKB-SubCell"/>
</dbReference>
<dbReference type="InterPro" id="IPR027059">
    <property type="entry name" value="Coatomer_dsu"/>
</dbReference>
<keyword evidence="6" id="KW-0931">ER-Golgi transport</keyword>
<feature type="compositionally biased region" description="Polar residues" evidence="8">
    <location>
        <begin position="182"/>
        <end position="194"/>
    </location>
</feature>
<evidence type="ECO:0000256" key="8">
    <source>
        <dbReference type="SAM" id="MobiDB-lite"/>
    </source>
</evidence>
<dbReference type="GO" id="GO:0006890">
    <property type="term" value="P:retrograde vesicle-mediated transport, Golgi to endoplasmic reticulum"/>
    <property type="evidence" value="ECO:0007669"/>
    <property type="project" value="UniProtKB-UniRule"/>
</dbReference>
<dbReference type="PANTHER" id="PTHR10121">
    <property type="entry name" value="COATOMER SUBUNIT DELTA"/>
    <property type="match status" value="1"/>
</dbReference>
<name>C5LEV7_PERM5</name>
<accession>C5LEV7</accession>
<dbReference type="OMA" id="MNDQPND"/>